<dbReference type="PANTHER" id="PTHR42916:SF1">
    <property type="entry name" value="PROTEIN PHYLLO, CHLOROPLASTIC"/>
    <property type="match status" value="1"/>
</dbReference>
<reference evidence="2" key="1">
    <citation type="submission" date="2018-05" db="EMBL/GenBank/DDBJ databases">
        <authorList>
            <person name="Lanie J.A."/>
            <person name="Ng W.-L."/>
            <person name="Kazmierczak K.M."/>
            <person name="Andrzejewski T.M."/>
            <person name="Davidsen T.M."/>
            <person name="Wayne K.J."/>
            <person name="Tettelin H."/>
            <person name="Glass J.I."/>
            <person name="Rusch D."/>
            <person name="Podicherti R."/>
            <person name="Tsui H.-C.T."/>
            <person name="Winkler M.E."/>
        </authorList>
    </citation>
    <scope>NUCLEOTIDE SEQUENCE</scope>
</reference>
<feature type="domain" description="Thiamine pyrophosphate enzyme N-terminal TPP-binding" evidence="1">
    <location>
        <begin position="2"/>
        <end position="104"/>
    </location>
</feature>
<name>A0A383BCR0_9ZZZZ</name>
<gene>
    <name evidence="2" type="ORF">METZ01_LOCUS470457</name>
</gene>
<dbReference type="SUPFAM" id="SSF52518">
    <property type="entry name" value="Thiamin diphosphate-binding fold (THDP-binding)"/>
    <property type="match status" value="1"/>
</dbReference>
<proteinExistence type="predicted"/>
<feature type="non-terminal residue" evidence="2">
    <location>
        <position position="117"/>
    </location>
</feature>
<protein>
    <recommendedName>
        <fullName evidence="1">Thiamine pyrophosphate enzyme N-terminal TPP-binding domain-containing protein</fullName>
    </recommendedName>
</protein>
<accession>A0A383BCR0</accession>
<evidence type="ECO:0000313" key="2">
    <source>
        <dbReference type="EMBL" id="SVE17603.1"/>
    </source>
</evidence>
<evidence type="ECO:0000259" key="1">
    <source>
        <dbReference type="Pfam" id="PF02776"/>
    </source>
</evidence>
<dbReference type="PANTHER" id="PTHR42916">
    <property type="entry name" value="2-SUCCINYL-5-ENOLPYRUVYL-6-HYDROXY-3-CYCLOHEXENE-1-CARBOXYLATE SYNTHASE"/>
    <property type="match status" value="1"/>
</dbReference>
<organism evidence="2">
    <name type="scientific">marine metagenome</name>
    <dbReference type="NCBI Taxonomy" id="408172"/>
    <lineage>
        <taxon>unclassified sequences</taxon>
        <taxon>metagenomes</taxon>
        <taxon>ecological metagenomes</taxon>
    </lineage>
</organism>
<dbReference type="GO" id="GO:0030976">
    <property type="term" value="F:thiamine pyrophosphate binding"/>
    <property type="evidence" value="ECO:0007669"/>
    <property type="project" value="InterPro"/>
</dbReference>
<dbReference type="AlphaFoldDB" id="A0A383BCR0"/>
<dbReference type="Gene3D" id="3.40.50.970">
    <property type="match status" value="1"/>
</dbReference>
<dbReference type="CDD" id="cd07037">
    <property type="entry name" value="TPP_PYR_MenD"/>
    <property type="match status" value="1"/>
</dbReference>
<dbReference type="Pfam" id="PF02776">
    <property type="entry name" value="TPP_enzyme_N"/>
    <property type="match status" value="1"/>
</dbReference>
<sequence length="117" mass="12568">MGVRHACISPGARNSSLTYAFTEKSKITCYSHVDERSSAFFGLGLAKSTQKPVVLISTSGTAPANFYPAVIEASLSRVPLIILSADRPNYLVGTGANQTIDQQNLYGIHVRYFADVG</sequence>
<dbReference type="EMBL" id="UINC01199262">
    <property type="protein sequence ID" value="SVE17603.1"/>
    <property type="molecule type" value="Genomic_DNA"/>
</dbReference>
<dbReference type="InterPro" id="IPR012001">
    <property type="entry name" value="Thiamin_PyroP_enz_TPP-bd_dom"/>
</dbReference>
<dbReference type="InterPro" id="IPR029061">
    <property type="entry name" value="THDP-binding"/>
</dbReference>